<gene>
    <name evidence="2" type="ORF">CQ13_13440</name>
</gene>
<protein>
    <submittedName>
        <fullName evidence="2">Oxidoreductase</fullName>
    </submittedName>
</protein>
<dbReference type="Pfam" id="PF01494">
    <property type="entry name" value="FAD_binding_3"/>
    <property type="match status" value="1"/>
</dbReference>
<dbReference type="PANTHER" id="PTHR42685">
    <property type="entry name" value="GERANYLGERANYL DIPHOSPHATE REDUCTASE"/>
    <property type="match status" value="1"/>
</dbReference>
<organism evidence="2 3">
    <name type="scientific">Bradyrhizobium retamae</name>
    <dbReference type="NCBI Taxonomy" id="1300035"/>
    <lineage>
        <taxon>Bacteria</taxon>
        <taxon>Pseudomonadati</taxon>
        <taxon>Pseudomonadota</taxon>
        <taxon>Alphaproteobacteria</taxon>
        <taxon>Hyphomicrobiales</taxon>
        <taxon>Nitrobacteraceae</taxon>
        <taxon>Bradyrhizobium</taxon>
    </lineage>
</organism>
<dbReference type="Gene3D" id="3.50.50.60">
    <property type="entry name" value="FAD/NAD(P)-binding domain"/>
    <property type="match status" value="1"/>
</dbReference>
<dbReference type="AlphaFoldDB" id="A0A0R3M6V5"/>
<proteinExistence type="predicted"/>
<feature type="domain" description="FAD-binding" evidence="1">
    <location>
        <begin position="6"/>
        <end position="343"/>
    </location>
</feature>
<evidence type="ECO:0000259" key="1">
    <source>
        <dbReference type="Pfam" id="PF01494"/>
    </source>
</evidence>
<dbReference type="InterPro" id="IPR002938">
    <property type="entry name" value="FAD-bd"/>
</dbReference>
<dbReference type="Proteomes" id="UP000052023">
    <property type="component" value="Unassembled WGS sequence"/>
</dbReference>
<dbReference type="OrthoDB" id="103324at2"/>
<sequence length="409" mass="44555">MSKAFDVIVLGARCAGSPTAMLLARRGYRVLAVDRASFPSDTVSTHLLHPRAVNALSGWGLLDRLVATGCPPIHTYSFDFGAFTIAGTPGTDSDPVAYCPRRTILDKLLVDAVAESGAEVRQGFVVEEIIIDGERVVGIKGRSKHGGSVTEYADVIVGADGRHSMLSEAVHPEQYREKPPLLAGYYSYWSELPMDGRFETYIRDKRGFAAVPTHDDLTLVIAGWPYPEFVDNKKDIEGNYLKAIDLAPDFARRLRSATREAPFAGAAVPNYFRKPYGPGWALVGDAGYNKDFITAQGILDAFRDAELCATALDRSLSGARPFELAMSEYQHNRDAQAGAMYDFTCELAMLEPPPPELQQILEAVYGNQAAMDGFARLNAGTISPTEFFAPENVEAIFAAAVRKTQVMSA</sequence>
<accession>A0A0R3M6V5</accession>
<dbReference type="RefSeq" id="WP_057848073.1">
    <property type="nucleotide sequence ID" value="NZ_LLYA01000225.1"/>
</dbReference>
<dbReference type="InterPro" id="IPR050407">
    <property type="entry name" value="Geranylgeranyl_reductase"/>
</dbReference>
<dbReference type="InterPro" id="IPR036188">
    <property type="entry name" value="FAD/NAD-bd_sf"/>
</dbReference>
<keyword evidence="3" id="KW-1185">Reference proteome</keyword>
<evidence type="ECO:0000313" key="3">
    <source>
        <dbReference type="Proteomes" id="UP000052023"/>
    </source>
</evidence>
<reference evidence="2 3" key="1">
    <citation type="submission" date="2014-03" db="EMBL/GenBank/DDBJ databases">
        <title>Bradyrhizobium valentinum sp. nov., isolated from effective nodules of Lupinus mariae-josephae, a lupine endemic of basic-lime soils in Eastern Spain.</title>
        <authorList>
            <person name="Duran D."/>
            <person name="Rey L."/>
            <person name="Navarro A."/>
            <person name="Busquets A."/>
            <person name="Imperial J."/>
            <person name="Ruiz-Argueso T."/>
        </authorList>
    </citation>
    <scope>NUCLEOTIDE SEQUENCE [LARGE SCALE GENOMIC DNA]</scope>
    <source>
        <strain evidence="2 3">Ro19</strain>
    </source>
</reference>
<dbReference type="PANTHER" id="PTHR42685:SF22">
    <property type="entry name" value="CONDITIONED MEDIUM FACTOR RECEPTOR 1"/>
    <property type="match status" value="1"/>
</dbReference>
<dbReference type="GO" id="GO:0071949">
    <property type="term" value="F:FAD binding"/>
    <property type="evidence" value="ECO:0007669"/>
    <property type="project" value="InterPro"/>
</dbReference>
<dbReference type="EMBL" id="LLYA01000225">
    <property type="protein sequence ID" value="KRR15736.1"/>
    <property type="molecule type" value="Genomic_DNA"/>
</dbReference>
<dbReference type="SUPFAM" id="SSF51905">
    <property type="entry name" value="FAD/NAD(P)-binding domain"/>
    <property type="match status" value="1"/>
</dbReference>
<dbReference type="PRINTS" id="PR00420">
    <property type="entry name" value="RNGMNOXGNASE"/>
</dbReference>
<evidence type="ECO:0000313" key="2">
    <source>
        <dbReference type="EMBL" id="KRR15736.1"/>
    </source>
</evidence>
<name>A0A0R3M6V5_9BRAD</name>
<comment type="caution">
    <text evidence="2">The sequence shown here is derived from an EMBL/GenBank/DDBJ whole genome shotgun (WGS) entry which is preliminary data.</text>
</comment>